<evidence type="ECO:0000256" key="8">
    <source>
        <dbReference type="ARBA" id="ARBA00023204"/>
    </source>
</evidence>
<feature type="domain" description="AAA+ ATPase" evidence="10">
    <location>
        <begin position="53"/>
        <end position="186"/>
    </location>
</feature>
<comment type="domain">
    <text evidence="9">Has 3 domains, the large (RuvB-L) and small ATPase (RuvB-S) domains and the C-terminal head (RuvB-H) domain. The head domain binds DNA, while the ATPase domains jointly bind ATP, ADP or are empty depending on the state of the subunit in the translocation cycle. During a single DNA translocation step the structure of each domain remains the same, but their relative positions change.</text>
</comment>
<evidence type="ECO:0000259" key="10">
    <source>
        <dbReference type="SMART" id="SM00382"/>
    </source>
</evidence>
<dbReference type="InterPro" id="IPR008824">
    <property type="entry name" value="RuvB-like_N"/>
</dbReference>
<evidence type="ECO:0000256" key="3">
    <source>
        <dbReference type="ARBA" id="ARBA00022763"/>
    </source>
</evidence>
<evidence type="ECO:0000256" key="6">
    <source>
        <dbReference type="ARBA" id="ARBA00023125"/>
    </source>
</evidence>
<dbReference type="InterPro" id="IPR003593">
    <property type="entry name" value="AAA+_ATPase"/>
</dbReference>
<evidence type="ECO:0000256" key="2">
    <source>
        <dbReference type="ARBA" id="ARBA00022741"/>
    </source>
</evidence>
<feature type="binding site" evidence="9">
    <location>
        <position position="69"/>
    </location>
    <ligand>
        <name>ATP</name>
        <dbReference type="ChEBI" id="CHEBI:30616"/>
    </ligand>
</feature>
<keyword evidence="1 9" id="KW-0963">Cytoplasm</keyword>
<dbReference type="GO" id="GO:0000400">
    <property type="term" value="F:four-way junction DNA binding"/>
    <property type="evidence" value="ECO:0007669"/>
    <property type="project" value="UniProtKB-UniRule"/>
</dbReference>
<dbReference type="GO" id="GO:0005737">
    <property type="term" value="C:cytoplasm"/>
    <property type="evidence" value="ECO:0007669"/>
    <property type="project" value="UniProtKB-SubCell"/>
</dbReference>
<keyword evidence="8 9" id="KW-0234">DNA repair</keyword>
<comment type="subunit">
    <text evidence="9">Homohexamer. Forms an RuvA(8)-RuvB(12)-Holliday junction (HJ) complex. HJ DNA is sandwiched between 2 RuvA tetramers; dsDNA enters through RuvA and exits via RuvB. An RuvB hexamer assembles on each DNA strand where it exits the tetramer. Each RuvB hexamer is contacted by two RuvA subunits (via domain III) on 2 adjacent RuvB subunits; this complex drives branch migration. In the full resolvosome a probable DNA-RuvA(4)-RuvB(12)-RuvC(2) complex forms which resolves the HJ.</text>
</comment>
<feature type="binding site" evidence="9">
    <location>
        <position position="64"/>
    </location>
    <ligand>
        <name>ATP</name>
        <dbReference type="ChEBI" id="CHEBI:30616"/>
    </ligand>
</feature>
<dbReference type="InterPro" id="IPR008823">
    <property type="entry name" value="RuvB_wg_C"/>
</dbReference>
<name>A0A0G1ZE77_9BACT</name>
<dbReference type="GO" id="GO:0009378">
    <property type="term" value="F:four-way junction helicase activity"/>
    <property type="evidence" value="ECO:0007669"/>
    <property type="project" value="InterPro"/>
</dbReference>
<dbReference type="Pfam" id="PF17864">
    <property type="entry name" value="AAA_lid_4"/>
    <property type="match status" value="1"/>
</dbReference>
<evidence type="ECO:0000256" key="5">
    <source>
        <dbReference type="ARBA" id="ARBA00022840"/>
    </source>
</evidence>
<evidence type="ECO:0000313" key="11">
    <source>
        <dbReference type="EMBL" id="KKW17519.1"/>
    </source>
</evidence>
<dbReference type="SUPFAM" id="SSF46785">
    <property type="entry name" value="Winged helix' DNA-binding domain"/>
    <property type="match status" value="1"/>
</dbReference>
<dbReference type="NCBIfam" id="TIGR00635">
    <property type="entry name" value="ruvB"/>
    <property type="match status" value="1"/>
</dbReference>
<dbReference type="SUPFAM" id="SSF52540">
    <property type="entry name" value="P-loop containing nucleoside triphosphate hydrolases"/>
    <property type="match status" value="1"/>
</dbReference>
<feature type="binding site" evidence="9">
    <location>
        <position position="325"/>
    </location>
    <ligand>
        <name>DNA</name>
        <dbReference type="ChEBI" id="CHEBI:16991"/>
    </ligand>
</feature>
<dbReference type="InterPro" id="IPR027417">
    <property type="entry name" value="P-loop_NTPase"/>
</dbReference>
<evidence type="ECO:0000256" key="7">
    <source>
        <dbReference type="ARBA" id="ARBA00023172"/>
    </source>
</evidence>
<sequence length="349" mass="38907">MEERIIAPTAEVKDDQVLDYTLRPRTIHEFVGQREIKENLNILMGAAKQRKEPIEHVLLYGNPGLGKTTLAHIIAAEMNSAIRTTAGPTIERVGDLAAILTNLAHNDVLFIDEIHRLNKSVEEVLYSAMEEYALDLIVGKGPAARTLRLDLPRFTLIGATTRMSLLSSPLRDRFGATYHLNFYTEEDIEKILDRSAKLLNVKAEPESLKAIASRSRRTPRVANRLLRRVRDFAQVRSPVTKSQAPSDLVTTALITRDLALEALGYLNVDLHGLDEIDRRLLTTIIEKFNGGPVGLNTLAAATAEEEATIEEIYEPYLLQLGFLDRTTRGRVATTKAYEHLGVKKPGVLI</sequence>
<dbReference type="HAMAP" id="MF_00016">
    <property type="entry name" value="DNA_HJ_migration_RuvB"/>
    <property type="match status" value="1"/>
</dbReference>
<dbReference type="GO" id="GO:0048476">
    <property type="term" value="C:Holliday junction resolvase complex"/>
    <property type="evidence" value="ECO:0007669"/>
    <property type="project" value="UniProtKB-UniRule"/>
</dbReference>
<dbReference type="EC" id="3.6.4.-" evidence="9"/>
<keyword evidence="6 9" id="KW-0238">DNA-binding</keyword>
<feature type="binding site" evidence="9">
    <location>
        <position position="68"/>
    </location>
    <ligand>
        <name>Mg(2+)</name>
        <dbReference type="ChEBI" id="CHEBI:18420"/>
    </ligand>
</feature>
<dbReference type="Pfam" id="PF05496">
    <property type="entry name" value="RuvB_N"/>
    <property type="match status" value="1"/>
</dbReference>
<dbReference type="GO" id="GO:0016887">
    <property type="term" value="F:ATP hydrolysis activity"/>
    <property type="evidence" value="ECO:0007669"/>
    <property type="project" value="RHEA"/>
</dbReference>
<comment type="subcellular location">
    <subcellularLocation>
        <location evidence="9">Cytoplasm</location>
    </subcellularLocation>
</comment>
<comment type="catalytic activity">
    <reaction evidence="9">
        <text>ATP + H2O = ADP + phosphate + H(+)</text>
        <dbReference type="Rhea" id="RHEA:13065"/>
        <dbReference type="ChEBI" id="CHEBI:15377"/>
        <dbReference type="ChEBI" id="CHEBI:15378"/>
        <dbReference type="ChEBI" id="CHEBI:30616"/>
        <dbReference type="ChEBI" id="CHEBI:43474"/>
        <dbReference type="ChEBI" id="CHEBI:456216"/>
    </reaction>
</comment>
<keyword evidence="2 9" id="KW-0547">Nucleotide-binding</keyword>
<feature type="binding site" evidence="9">
    <location>
        <position position="68"/>
    </location>
    <ligand>
        <name>ATP</name>
        <dbReference type="ChEBI" id="CHEBI:30616"/>
    </ligand>
</feature>
<dbReference type="GO" id="GO:0005524">
    <property type="term" value="F:ATP binding"/>
    <property type="evidence" value="ECO:0007669"/>
    <property type="project" value="UniProtKB-UniRule"/>
</dbReference>
<comment type="caution">
    <text evidence="9">Lacks conserved residue(s) required for the propagation of feature annotation.</text>
</comment>
<dbReference type="Pfam" id="PF05491">
    <property type="entry name" value="WHD_RuvB"/>
    <property type="match status" value="1"/>
</dbReference>
<feature type="binding site" evidence="9">
    <location>
        <position position="67"/>
    </location>
    <ligand>
        <name>ATP</name>
        <dbReference type="ChEBI" id="CHEBI:30616"/>
    </ligand>
</feature>
<feature type="binding site" evidence="9">
    <location>
        <position position="173"/>
    </location>
    <ligand>
        <name>ATP</name>
        <dbReference type="ChEBI" id="CHEBI:30616"/>
    </ligand>
</feature>
<comment type="similarity">
    <text evidence="9">Belongs to the RuvB family.</text>
</comment>
<proteinExistence type="inferred from homology"/>
<dbReference type="Gene3D" id="3.40.50.300">
    <property type="entry name" value="P-loop containing nucleotide triphosphate hydrolases"/>
    <property type="match status" value="1"/>
</dbReference>
<dbReference type="GO" id="GO:0006281">
    <property type="term" value="P:DNA repair"/>
    <property type="evidence" value="ECO:0007669"/>
    <property type="project" value="UniProtKB-UniRule"/>
</dbReference>
<dbReference type="SMART" id="SM00382">
    <property type="entry name" value="AAA"/>
    <property type="match status" value="1"/>
</dbReference>
<protein>
    <recommendedName>
        <fullName evidence="9">Holliday junction branch migration complex subunit RuvB</fullName>
        <ecNumber evidence="9">3.6.4.-</ecNumber>
    </recommendedName>
</protein>
<keyword evidence="3 9" id="KW-0227">DNA damage</keyword>
<reference evidence="11 12" key="1">
    <citation type="journal article" date="2015" name="Nature">
        <title>rRNA introns, odd ribosomes, and small enigmatic genomes across a large radiation of phyla.</title>
        <authorList>
            <person name="Brown C.T."/>
            <person name="Hug L.A."/>
            <person name="Thomas B.C."/>
            <person name="Sharon I."/>
            <person name="Castelle C.J."/>
            <person name="Singh A."/>
            <person name="Wilkins M.J."/>
            <person name="Williams K.H."/>
            <person name="Banfield J.F."/>
        </authorList>
    </citation>
    <scope>NUCLEOTIDE SEQUENCE [LARGE SCALE GENOMIC DNA]</scope>
</reference>
<dbReference type="EMBL" id="LCQN01000002">
    <property type="protein sequence ID" value="KKW17519.1"/>
    <property type="molecule type" value="Genomic_DNA"/>
</dbReference>
<dbReference type="PATRIC" id="fig|1619043.3.peg.55"/>
<dbReference type="PANTHER" id="PTHR42848">
    <property type="match status" value="1"/>
</dbReference>
<keyword evidence="7 9" id="KW-0233">DNA recombination</keyword>
<dbReference type="Proteomes" id="UP000033982">
    <property type="component" value="Unassembled WGS sequence"/>
</dbReference>
<dbReference type="InterPro" id="IPR036390">
    <property type="entry name" value="WH_DNA-bd_sf"/>
</dbReference>
<keyword evidence="4 9" id="KW-0378">Hydrolase</keyword>
<dbReference type="InterPro" id="IPR004605">
    <property type="entry name" value="DNA_helicase_Holl-junc_RuvB"/>
</dbReference>
<dbReference type="NCBIfam" id="NF000868">
    <property type="entry name" value="PRK00080.1"/>
    <property type="match status" value="1"/>
</dbReference>
<keyword evidence="11" id="KW-0347">Helicase</keyword>
<comment type="caution">
    <text evidence="11">The sequence shown here is derived from an EMBL/GenBank/DDBJ whole genome shotgun (WGS) entry which is preliminary data.</text>
</comment>
<feature type="region of interest" description="Head domain (RuvB-H)" evidence="9">
    <location>
        <begin position="270"/>
        <end position="349"/>
    </location>
</feature>
<dbReference type="CDD" id="cd00009">
    <property type="entry name" value="AAA"/>
    <property type="match status" value="1"/>
</dbReference>
<gene>
    <name evidence="9" type="primary">ruvB</name>
    <name evidence="11" type="ORF">UY58_C0002G0005</name>
</gene>
<keyword evidence="5 9" id="KW-0067">ATP-binding</keyword>
<dbReference type="Gene3D" id="1.10.8.60">
    <property type="match status" value="1"/>
</dbReference>
<organism evidence="11 12">
    <name type="scientific">Candidatus Magasanikbacteria bacterium GW2011_GWA2_50_22</name>
    <dbReference type="NCBI Taxonomy" id="1619043"/>
    <lineage>
        <taxon>Bacteria</taxon>
        <taxon>Candidatus Magasanikiibacteriota</taxon>
    </lineage>
</organism>
<evidence type="ECO:0000313" key="12">
    <source>
        <dbReference type="Proteomes" id="UP000033982"/>
    </source>
</evidence>
<evidence type="ECO:0000256" key="1">
    <source>
        <dbReference type="ARBA" id="ARBA00022490"/>
    </source>
</evidence>
<feature type="binding site" evidence="9">
    <location>
        <position position="183"/>
    </location>
    <ligand>
        <name>ATP</name>
        <dbReference type="ChEBI" id="CHEBI:30616"/>
    </ligand>
</feature>
<evidence type="ECO:0000256" key="9">
    <source>
        <dbReference type="HAMAP-Rule" id="MF_00016"/>
    </source>
</evidence>
<feature type="binding site" evidence="9">
    <location>
        <position position="220"/>
    </location>
    <ligand>
        <name>ATP</name>
        <dbReference type="ChEBI" id="CHEBI:30616"/>
    </ligand>
</feature>
<evidence type="ECO:0000256" key="4">
    <source>
        <dbReference type="ARBA" id="ARBA00022801"/>
    </source>
</evidence>
<dbReference type="GO" id="GO:0006310">
    <property type="term" value="P:DNA recombination"/>
    <property type="evidence" value="ECO:0007669"/>
    <property type="project" value="UniProtKB-UniRule"/>
</dbReference>
<accession>A0A0G1ZE77</accession>
<dbReference type="InterPro" id="IPR041445">
    <property type="entry name" value="AAA_lid_4"/>
</dbReference>
<dbReference type="Gene3D" id="1.10.10.10">
    <property type="entry name" value="Winged helix-like DNA-binding domain superfamily/Winged helix DNA-binding domain"/>
    <property type="match status" value="1"/>
</dbReference>
<dbReference type="AlphaFoldDB" id="A0A0G1ZE77"/>
<comment type="function">
    <text evidence="9">The RuvA-RuvB-RuvC complex processes Holliday junction (HJ) DNA during genetic recombination and DNA repair, while the RuvA-RuvB complex plays an important role in the rescue of blocked DNA replication forks via replication fork reversal (RFR). RuvA specifically binds to HJ cruciform DNA, conferring on it an open structure. The RuvB hexamer acts as an ATP-dependent pump, pulling dsDNA into and through the RuvAB complex. RuvB forms 2 homohexamers on either side of HJ DNA bound by 1 or 2 RuvA tetramers; 4 subunits per hexamer contact DNA at a time. Coordinated motions by a converter formed by DNA-disengaged RuvB subunits stimulates ATP hydrolysis and nucleotide exchange. Immobilization of the converter enables RuvB to convert the ATP-contained energy into a lever motion, pulling 2 nucleotides of DNA out of the RuvA tetramer per ATP hydrolyzed, thus driving DNA branch migration. The RuvB motors rotate together with the DNA substrate, which together with the progressing nucleotide cycle form the mechanistic basis for DNA recombination by continuous HJ branch migration. Branch migration allows RuvC to scan DNA until it finds its consensus sequence, where it cleaves and resolves cruciform DNA.</text>
</comment>
<feature type="binding site" evidence="9">
    <location>
        <position position="330"/>
    </location>
    <ligand>
        <name>DNA</name>
        <dbReference type="ChEBI" id="CHEBI:16991"/>
    </ligand>
</feature>
<dbReference type="PANTHER" id="PTHR42848:SF1">
    <property type="entry name" value="HOLLIDAY JUNCTION BRANCH MIGRATION COMPLEX SUBUNIT RUVB"/>
    <property type="match status" value="1"/>
</dbReference>
<dbReference type="InterPro" id="IPR036388">
    <property type="entry name" value="WH-like_DNA-bd_sf"/>
</dbReference>
<feature type="binding site" evidence="9">
    <location>
        <position position="22"/>
    </location>
    <ligand>
        <name>ATP</name>
        <dbReference type="ChEBI" id="CHEBI:30616"/>
    </ligand>
</feature>
<feature type="binding site" evidence="9">
    <location>
        <position position="23"/>
    </location>
    <ligand>
        <name>ATP</name>
        <dbReference type="ChEBI" id="CHEBI:30616"/>
    </ligand>
</feature>